<accession>A0A1I4C760</accession>
<dbReference type="InterPro" id="IPR013658">
    <property type="entry name" value="SGL"/>
</dbReference>
<evidence type="ECO:0000256" key="2">
    <source>
        <dbReference type="ARBA" id="ARBA00022801"/>
    </source>
</evidence>
<name>A0A1I4C760_9ACTN</name>
<dbReference type="STRING" id="504800.SAMN04488085_103362"/>
<organism evidence="4 5">
    <name type="scientific">Geodermatophilus ruber</name>
    <dbReference type="NCBI Taxonomy" id="504800"/>
    <lineage>
        <taxon>Bacteria</taxon>
        <taxon>Bacillati</taxon>
        <taxon>Actinomycetota</taxon>
        <taxon>Actinomycetes</taxon>
        <taxon>Geodermatophilales</taxon>
        <taxon>Geodermatophilaceae</taxon>
        <taxon>Geodermatophilus</taxon>
    </lineage>
</organism>
<dbReference type="Pfam" id="PF08450">
    <property type="entry name" value="SGL"/>
    <property type="match status" value="1"/>
</dbReference>
<protein>
    <submittedName>
        <fullName evidence="4">Sugar lactone lactonase YvrE</fullName>
    </submittedName>
</protein>
<sequence length="296" mass="31712">MSEHRTIVEGLSYLECPRWHEGRVWFSDFYTNAVYSAAADGSDLRVEVKVPQQPSGIGWLPDGRLLIVSMRDAKLVTVEPDGSLSEYADLSGHVGGHPNDMVVHPSGRAYVGEFGFDLMAGAPMQEARLLCVEPDGTVRVVAEEMLFPNGSVITDDGRLLVCETFGNRVTAFDIDEDGSLGNRRVFAEFGPAPTERDLEPALAQVVVAPDGCCLDAEGGLWVADAIGGRAIRVLEGGTIERSVQPGTGVFACMLGGDDGRTLFLCAAPDFHEEARTNAREGQLLAVDVDVPHAGLP</sequence>
<comment type="similarity">
    <text evidence="1">Belongs to the SMP-30/CGR1 family.</text>
</comment>
<dbReference type="InParanoid" id="A0A1I4C760"/>
<dbReference type="InterPro" id="IPR051262">
    <property type="entry name" value="SMP-30/CGR1_Lactonase"/>
</dbReference>
<dbReference type="Proteomes" id="UP000199152">
    <property type="component" value="Unassembled WGS sequence"/>
</dbReference>
<dbReference type="AlphaFoldDB" id="A0A1I4C760"/>
<proteinExistence type="inferred from homology"/>
<evidence type="ECO:0000256" key="1">
    <source>
        <dbReference type="ARBA" id="ARBA00008853"/>
    </source>
</evidence>
<gene>
    <name evidence="4" type="ORF">SAMN04488085_103362</name>
</gene>
<dbReference type="EMBL" id="FOSW01000003">
    <property type="protein sequence ID" value="SFK76613.1"/>
    <property type="molecule type" value="Genomic_DNA"/>
</dbReference>
<evidence type="ECO:0000313" key="4">
    <source>
        <dbReference type="EMBL" id="SFK76613.1"/>
    </source>
</evidence>
<feature type="domain" description="SMP-30/Gluconolactonase/LRE-like region" evidence="3">
    <location>
        <begin position="15"/>
        <end position="266"/>
    </location>
</feature>
<dbReference type="RefSeq" id="WP_091322553.1">
    <property type="nucleotide sequence ID" value="NZ_FOSW01000003.1"/>
</dbReference>
<dbReference type="GO" id="GO:0016787">
    <property type="term" value="F:hydrolase activity"/>
    <property type="evidence" value="ECO:0007669"/>
    <property type="project" value="UniProtKB-KW"/>
</dbReference>
<dbReference type="InterPro" id="IPR011042">
    <property type="entry name" value="6-blade_b-propeller_TolB-like"/>
</dbReference>
<dbReference type="PANTHER" id="PTHR47572:SF4">
    <property type="entry name" value="LACTONASE DRP35"/>
    <property type="match status" value="1"/>
</dbReference>
<keyword evidence="2" id="KW-0378">Hydrolase</keyword>
<keyword evidence="5" id="KW-1185">Reference proteome</keyword>
<reference evidence="4 5" key="1">
    <citation type="submission" date="2016-10" db="EMBL/GenBank/DDBJ databases">
        <authorList>
            <person name="de Groot N.N."/>
        </authorList>
    </citation>
    <scope>NUCLEOTIDE SEQUENCE [LARGE SCALE GENOMIC DNA]</scope>
    <source>
        <strain evidence="4 5">DSM 45317</strain>
    </source>
</reference>
<evidence type="ECO:0000313" key="5">
    <source>
        <dbReference type="Proteomes" id="UP000199152"/>
    </source>
</evidence>
<dbReference type="PANTHER" id="PTHR47572">
    <property type="entry name" value="LIPOPROTEIN-RELATED"/>
    <property type="match status" value="1"/>
</dbReference>
<dbReference type="OrthoDB" id="2633250at2"/>
<evidence type="ECO:0000259" key="3">
    <source>
        <dbReference type="Pfam" id="PF08450"/>
    </source>
</evidence>
<dbReference type="Gene3D" id="2.120.10.30">
    <property type="entry name" value="TolB, C-terminal domain"/>
    <property type="match status" value="1"/>
</dbReference>
<dbReference type="SUPFAM" id="SSF63829">
    <property type="entry name" value="Calcium-dependent phosphotriesterase"/>
    <property type="match status" value="1"/>
</dbReference>